<dbReference type="GO" id="GO:0031032">
    <property type="term" value="P:actomyosin structure organization"/>
    <property type="evidence" value="ECO:0007669"/>
    <property type="project" value="TreeGrafter"/>
</dbReference>
<dbReference type="Pfam" id="PF00780">
    <property type="entry name" value="CNH"/>
    <property type="match status" value="1"/>
</dbReference>
<dbReference type="InterPro" id="IPR011993">
    <property type="entry name" value="PH-like_dom_sf"/>
</dbReference>
<comment type="caution">
    <text evidence="13">The sequence shown here is derived from an EMBL/GenBank/DDBJ whole genome shotgun (WGS) entry which is preliminary data.</text>
</comment>
<dbReference type="InterPro" id="IPR000095">
    <property type="entry name" value="CRIB_dom"/>
</dbReference>
<dbReference type="GO" id="GO:0042641">
    <property type="term" value="C:actomyosin"/>
    <property type="evidence" value="ECO:0007669"/>
    <property type="project" value="TreeGrafter"/>
</dbReference>
<evidence type="ECO:0000259" key="10">
    <source>
        <dbReference type="PROSITE" id="PS50081"/>
    </source>
</evidence>
<dbReference type="Proteomes" id="UP001152622">
    <property type="component" value="Chromosome 6"/>
</dbReference>
<dbReference type="PROSITE" id="PS50081">
    <property type="entry name" value="ZF_DAG_PE_2"/>
    <property type="match status" value="1"/>
</dbReference>
<dbReference type="Gene3D" id="3.30.60.20">
    <property type="match status" value="1"/>
</dbReference>
<dbReference type="SUPFAM" id="SSF57889">
    <property type="entry name" value="Cysteine-rich domain"/>
    <property type="match status" value="1"/>
</dbReference>
<name>A0A9Q1IXI4_SYNKA</name>
<feature type="compositionally biased region" description="Polar residues" evidence="8">
    <location>
        <begin position="573"/>
        <end position="588"/>
    </location>
</feature>
<dbReference type="PROSITE" id="PS50108">
    <property type="entry name" value="CRIB"/>
    <property type="match status" value="1"/>
</dbReference>
<evidence type="ECO:0000256" key="8">
    <source>
        <dbReference type="SAM" id="MobiDB-lite"/>
    </source>
</evidence>
<feature type="compositionally biased region" description="Polar residues" evidence="8">
    <location>
        <begin position="597"/>
        <end position="613"/>
    </location>
</feature>
<dbReference type="InterPro" id="IPR001180">
    <property type="entry name" value="CNH_dom"/>
</dbReference>
<comment type="catalytic activity">
    <reaction evidence="6">
        <text>L-threonyl-[protein] + ATP = O-phospho-L-threonyl-[protein] + ADP + H(+)</text>
        <dbReference type="Rhea" id="RHEA:46608"/>
        <dbReference type="Rhea" id="RHEA-COMP:11060"/>
        <dbReference type="Rhea" id="RHEA-COMP:11605"/>
        <dbReference type="ChEBI" id="CHEBI:15378"/>
        <dbReference type="ChEBI" id="CHEBI:30013"/>
        <dbReference type="ChEBI" id="CHEBI:30616"/>
        <dbReference type="ChEBI" id="CHEBI:61977"/>
        <dbReference type="ChEBI" id="CHEBI:456216"/>
        <dbReference type="EC" id="2.7.11.1"/>
    </reaction>
</comment>
<gene>
    <name evidence="13" type="ORF">SKAU_G00193820</name>
</gene>
<evidence type="ECO:0000259" key="11">
    <source>
        <dbReference type="PROSITE" id="PS50108"/>
    </source>
</evidence>
<dbReference type="Gene3D" id="2.30.29.30">
    <property type="entry name" value="Pleckstrin-homology domain (PH domain)/Phosphotyrosine-binding domain (PTB)"/>
    <property type="match status" value="1"/>
</dbReference>
<dbReference type="OrthoDB" id="10047816at2759"/>
<accession>A0A9Q1IXI4</accession>
<feature type="domain" description="Phorbol-ester/DAG-type" evidence="10">
    <location>
        <begin position="1"/>
        <end position="30"/>
    </location>
</feature>
<keyword evidence="4" id="KW-0418">Kinase</keyword>
<feature type="domain" description="PH" evidence="9">
    <location>
        <begin position="50"/>
        <end position="170"/>
    </location>
</feature>
<sequence length="702" mass="77634">MVGLIRQGCTCEVCNFSCHVTCADKVPSVCPIPPEQTKGPLGIDPQKGIGTAYEGHVRVPKPAGVKKGWQRAIAVVCDFKLFIYDLAETKASQPSVVVSQVIDMRDEEFSVSSVMASDVIHASRKDIPCIFRVTASQLSTSSSNKCSILILADSDQERNKWVGLLNELHRILKKNKLKERFVYVPKEAYDSSLPLIKTTQSAAIIDHERVALGNEEGLYVIHVTKDEIIRVGDNKKVHHIDLIASEQLLAVISGRNRHVRLFPLSALDGRDTDFFKLSETKGCQVLASGPVRHGAITYLCVAMKRQVICYELNKSKAHHRKLREIQVPGAVQWMALLSERLCVGYQAGFVRYSLHGESAAVSLLHPEDHTLAFISQQGLDAICAVEISGKEFLLCFSCLGVYVDCQGRRSRQQELMWPAIPTACCYNAPYLSVYSENAVDVFDVNTMEWIQTIPLKKVRPLNTDGSLNLLGLETIRLIYFKNKMAEGDELVVPETSDNSRKQMIRNISNKRRFSFRVPEEERIQQRREMLRDPEMRNKLISNPTNFNHVVHMGPGDGIQILKDLPMNIRPQESRTVFSGSVSIPSITKSRGEPGRSMSASSGLGIRTSSQNGTALRREFSGGSYGSRRQAMTSPSEGSLSSGGGIDGGSDAPISQFDREDSDSPRHSTASNSSNLSSPPSPASPHKTKSLSLESTDRMGWET</sequence>
<reference evidence="13" key="1">
    <citation type="journal article" date="2023" name="Science">
        <title>Genome structures resolve the early diversification of teleost fishes.</title>
        <authorList>
            <person name="Parey E."/>
            <person name="Louis A."/>
            <person name="Montfort J."/>
            <person name="Bouchez O."/>
            <person name="Roques C."/>
            <person name="Iampietro C."/>
            <person name="Lluch J."/>
            <person name="Castinel A."/>
            <person name="Donnadieu C."/>
            <person name="Desvignes T."/>
            <person name="Floi Bucao C."/>
            <person name="Jouanno E."/>
            <person name="Wen M."/>
            <person name="Mejri S."/>
            <person name="Dirks R."/>
            <person name="Jansen H."/>
            <person name="Henkel C."/>
            <person name="Chen W.J."/>
            <person name="Zahm M."/>
            <person name="Cabau C."/>
            <person name="Klopp C."/>
            <person name="Thompson A.W."/>
            <person name="Robinson-Rechavi M."/>
            <person name="Braasch I."/>
            <person name="Lecointre G."/>
            <person name="Bobe J."/>
            <person name="Postlethwait J.H."/>
            <person name="Berthelot C."/>
            <person name="Roest Crollius H."/>
            <person name="Guiguen Y."/>
        </authorList>
    </citation>
    <scope>NUCLEOTIDE SEQUENCE</scope>
    <source>
        <strain evidence="13">WJC10195</strain>
    </source>
</reference>
<evidence type="ECO:0000313" key="14">
    <source>
        <dbReference type="Proteomes" id="UP001152622"/>
    </source>
</evidence>
<evidence type="ECO:0000256" key="7">
    <source>
        <dbReference type="ARBA" id="ARBA00048679"/>
    </source>
</evidence>
<evidence type="ECO:0000259" key="9">
    <source>
        <dbReference type="PROSITE" id="PS50003"/>
    </source>
</evidence>
<dbReference type="PANTHER" id="PTHR22988:SF31">
    <property type="entry name" value="SERINE_THREONINE-PROTEIN KINASE MRCK ALPHA"/>
    <property type="match status" value="1"/>
</dbReference>
<dbReference type="SUPFAM" id="SSF50729">
    <property type="entry name" value="PH domain-like"/>
    <property type="match status" value="1"/>
</dbReference>
<dbReference type="PROSITE" id="PS50003">
    <property type="entry name" value="PH_DOMAIN"/>
    <property type="match status" value="1"/>
</dbReference>
<keyword evidence="14" id="KW-1185">Reference proteome</keyword>
<evidence type="ECO:0000256" key="3">
    <source>
        <dbReference type="ARBA" id="ARBA00022723"/>
    </source>
</evidence>
<evidence type="ECO:0000256" key="6">
    <source>
        <dbReference type="ARBA" id="ARBA00047899"/>
    </source>
</evidence>
<keyword evidence="1" id="KW-0723">Serine/threonine-protein kinase</keyword>
<keyword evidence="5" id="KW-0862">Zinc</keyword>
<dbReference type="SUPFAM" id="SSF69322">
    <property type="entry name" value="Tricorn protease domain 2"/>
    <property type="match status" value="1"/>
</dbReference>
<proteinExistence type="predicted"/>
<organism evidence="13 14">
    <name type="scientific">Synaphobranchus kaupii</name>
    <name type="common">Kaup's arrowtooth eel</name>
    <dbReference type="NCBI Taxonomy" id="118154"/>
    <lineage>
        <taxon>Eukaryota</taxon>
        <taxon>Metazoa</taxon>
        <taxon>Chordata</taxon>
        <taxon>Craniata</taxon>
        <taxon>Vertebrata</taxon>
        <taxon>Euteleostomi</taxon>
        <taxon>Actinopterygii</taxon>
        <taxon>Neopterygii</taxon>
        <taxon>Teleostei</taxon>
        <taxon>Anguilliformes</taxon>
        <taxon>Synaphobranchidae</taxon>
        <taxon>Synaphobranchus</taxon>
    </lineage>
</organism>
<dbReference type="InterPro" id="IPR002219">
    <property type="entry name" value="PKC_DAG/PE"/>
</dbReference>
<dbReference type="SMART" id="SM00233">
    <property type="entry name" value="PH"/>
    <property type="match status" value="1"/>
</dbReference>
<dbReference type="SMART" id="SM00036">
    <property type="entry name" value="CNH"/>
    <property type="match status" value="1"/>
</dbReference>
<dbReference type="InterPro" id="IPR050839">
    <property type="entry name" value="Rho-assoc_Ser/Thr_Kinase"/>
</dbReference>
<keyword evidence="4" id="KW-0808">Transferase</keyword>
<dbReference type="SMART" id="SM00285">
    <property type="entry name" value="PBD"/>
    <property type="match status" value="1"/>
</dbReference>
<dbReference type="GO" id="GO:0004674">
    <property type="term" value="F:protein serine/threonine kinase activity"/>
    <property type="evidence" value="ECO:0007669"/>
    <property type="project" value="UniProtKB-KW"/>
</dbReference>
<feature type="compositionally biased region" description="Basic and acidic residues" evidence="8">
    <location>
        <begin position="656"/>
        <end position="665"/>
    </location>
</feature>
<dbReference type="CDD" id="cd00132">
    <property type="entry name" value="CRIB"/>
    <property type="match status" value="1"/>
</dbReference>
<evidence type="ECO:0000259" key="12">
    <source>
        <dbReference type="PROSITE" id="PS50219"/>
    </source>
</evidence>
<comment type="catalytic activity">
    <reaction evidence="7">
        <text>L-seryl-[protein] + ATP = O-phospho-L-seryl-[protein] + ADP + H(+)</text>
        <dbReference type="Rhea" id="RHEA:17989"/>
        <dbReference type="Rhea" id="RHEA-COMP:9863"/>
        <dbReference type="Rhea" id="RHEA-COMP:11604"/>
        <dbReference type="ChEBI" id="CHEBI:15378"/>
        <dbReference type="ChEBI" id="CHEBI:29999"/>
        <dbReference type="ChEBI" id="CHEBI:30616"/>
        <dbReference type="ChEBI" id="CHEBI:83421"/>
        <dbReference type="ChEBI" id="CHEBI:456216"/>
        <dbReference type="EC" id="2.7.11.1"/>
    </reaction>
</comment>
<dbReference type="CDD" id="cd01243">
    <property type="entry name" value="PH_MRCK"/>
    <property type="match status" value="1"/>
</dbReference>
<dbReference type="PROSITE" id="PS50219">
    <property type="entry name" value="CNH"/>
    <property type="match status" value="1"/>
</dbReference>
<evidence type="ECO:0000313" key="13">
    <source>
        <dbReference type="EMBL" id="KAJ8356588.1"/>
    </source>
</evidence>
<evidence type="ECO:0000256" key="4">
    <source>
        <dbReference type="ARBA" id="ARBA00022777"/>
    </source>
</evidence>
<dbReference type="InterPro" id="IPR057529">
    <property type="entry name" value="MRCK/ROCK_PH"/>
</dbReference>
<dbReference type="InterPro" id="IPR046349">
    <property type="entry name" value="C1-like_sf"/>
</dbReference>
<evidence type="ECO:0000256" key="2">
    <source>
        <dbReference type="ARBA" id="ARBA00022553"/>
    </source>
</evidence>
<dbReference type="InterPro" id="IPR001849">
    <property type="entry name" value="PH_domain"/>
</dbReference>
<dbReference type="GO" id="GO:0046872">
    <property type="term" value="F:metal ion binding"/>
    <property type="evidence" value="ECO:0007669"/>
    <property type="project" value="UniProtKB-KW"/>
</dbReference>
<dbReference type="GO" id="GO:0005737">
    <property type="term" value="C:cytoplasm"/>
    <property type="evidence" value="ECO:0007669"/>
    <property type="project" value="TreeGrafter"/>
</dbReference>
<dbReference type="Pfam" id="PF25346">
    <property type="entry name" value="PH_MRCK"/>
    <property type="match status" value="1"/>
</dbReference>
<keyword evidence="3" id="KW-0479">Metal-binding</keyword>
<dbReference type="PANTHER" id="PTHR22988">
    <property type="entry name" value="MYOTONIC DYSTROPHY S/T KINASE-RELATED"/>
    <property type="match status" value="1"/>
</dbReference>
<feature type="region of interest" description="Disordered" evidence="8">
    <location>
        <begin position="573"/>
        <end position="702"/>
    </location>
</feature>
<dbReference type="FunFam" id="2.30.29.30:FF:000032">
    <property type="entry name" value="Non-specific serine/threonine protein kinase"/>
    <property type="match status" value="1"/>
</dbReference>
<evidence type="ECO:0000256" key="5">
    <source>
        <dbReference type="ARBA" id="ARBA00022833"/>
    </source>
</evidence>
<protein>
    <submittedName>
        <fullName evidence="13">Uncharacterized protein</fullName>
    </submittedName>
</protein>
<feature type="domain" description="CRIB" evidence="11">
    <location>
        <begin position="540"/>
        <end position="553"/>
    </location>
</feature>
<evidence type="ECO:0000256" key="1">
    <source>
        <dbReference type="ARBA" id="ARBA00022527"/>
    </source>
</evidence>
<dbReference type="AlphaFoldDB" id="A0A9Q1IXI4"/>
<feature type="compositionally biased region" description="Low complexity" evidence="8">
    <location>
        <begin position="666"/>
        <end position="677"/>
    </location>
</feature>
<dbReference type="EMBL" id="JAINUF010000006">
    <property type="protein sequence ID" value="KAJ8356588.1"/>
    <property type="molecule type" value="Genomic_DNA"/>
</dbReference>
<feature type="domain" description="CNH" evidence="12">
    <location>
        <begin position="196"/>
        <end position="468"/>
    </location>
</feature>
<keyword evidence="2" id="KW-0597">Phosphoprotein</keyword>